<evidence type="ECO:0000313" key="6">
    <source>
        <dbReference type="Proteomes" id="UP000005240"/>
    </source>
</evidence>
<evidence type="ECO:0000259" key="3">
    <source>
        <dbReference type="PROSITE" id="PS50157"/>
    </source>
</evidence>
<evidence type="ECO:0000313" key="5">
    <source>
        <dbReference type="EnsemblFungi" id="PTTG_27211-t43_1-p1"/>
    </source>
</evidence>
<feature type="compositionally biased region" description="Low complexity" evidence="2">
    <location>
        <begin position="88"/>
        <end position="99"/>
    </location>
</feature>
<protein>
    <submittedName>
        <fullName evidence="5">C2H2-type domain-containing protein</fullName>
    </submittedName>
</protein>
<name>A0A180GLW1_PUCT1</name>
<reference evidence="5 6" key="3">
    <citation type="journal article" date="2017" name="G3 (Bethesda)">
        <title>Comparative analysis highlights variable genome content of wheat rusts and divergence of the mating loci.</title>
        <authorList>
            <person name="Cuomo C.A."/>
            <person name="Bakkeren G."/>
            <person name="Khalil H.B."/>
            <person name="Panwar V."/>
            <person name="Joly D."/>
            <person name="Linning R."/>
            <person name="Sakthikumar S."/>
            <person name="Song X."/>
            <person name="Adiconis X."/>
            <person name="Fan L."/>
            <person name="Goldberg J.M."/>
            <person name="Levin J.Z."/>
            <person name="Young S."/>
            <person name="Zeng Q."/>
            <person name="Anikster Y."/>
            <person name="Bruce M."/>
            <person name="Wang M."/>
            <person name="Yin C."/>
            <person name="McCallum B."/>
            <person name="Szabo L.J."/>
            <person name="Hulbert S."/>
            <person name="Chen X."/>
            <person name="Fellers J.P."/>
        </authorList>
    </citation>
    <scope>NUCLEOTIDE SEQUENCE</scope>
    <source>
        <strain evidence="5">isolate 1-1 / race 1 (BBBD)</strain>
        <strain evidence="6">Isolate 1-1 / race 1 (BBBD)</strain>
    </source>
</reference>
<dbReference type="PROSITE" id="PS00028">
    <property type="entry name" value="ZINC_FINGER_C2H2_1"/>
    <property type="match status" value="1"/>
</dbReference>
<keyword evidence="1" id="KW-0479">Metal-binding</keyword>
<gene>
    <name evidence="4" type="ORF">PTTG_27211</name>
</gene>
<feature type="region of interest" description="Disordered" evidence="2">
    <location>
        <begin position="186"/>
        <end position="210"/>
    </location>
</feature>
<feature type="domain" description="C2H2-type" evidence="3">
    <location>
        <begin position="488"/>
        <end position="516"/>
    </location>
</feature>
<dbReference type="VEuPathDB" id="FungiDB:PTTG_27211"/>
<dbReference type="EnsemblFungi" id="PTTG_27211-t43_1">
    <property type="protein sequence ID" value="PTTG_27211-t43_1-p1"/>
    <property type="gene ID" value="PTTG_27211"/>
</dbReference>
<dbReference type="Proteomes" id="UP000005240">
    <property type="component" value="Unassembled WGS sequence"/>
</dbReference>
<feature type="region of interest" description="Disordered" evidence="2">
    <location>
        <begin position="54"/>
        <end position="115"/>
    </location>
</feature>
<feature type="region of interest" description="Disordered" evidence="2">
    <location>
        <begin position="398"/>
        <end position="431"/>
    </location>
</feature>
<feature type="compositionally biased region" description="Polar residues" evidence="2">
    <location>
        <begin position="302"/>
        <end position="314"/>
    </location>
</feature>
<organism evidence="4">
    <name type="scientific">Puccinia triticina (isolate 1-1 / race 1 (BBBD))</name>
    <name type="common">Brown leaf rust fungus</name>
    <dbReference type="NCBI Taxonomy" id="630390"/>
    <lineage>
        <taxon>Eukaryota</taxon>
        <taxon>Fungi</taxon>
        <taxon>Dikarya</taxon>
        <taxon>Basidiomycota</taxon>
        <taxon>Pucciniomycotina</taxon>
        <taxon>Pucciniomycetes</taxon>
        <taxon>Pucciniales</taxon>
        <taxon>Pucciniaceae</taxon>
        <taxon>Puccinia</taxon>
    </lineage>
</organism>
<keyword evidence="1" id="KW-0863">Zinc-finger</keyword>
<keyword evidence="1" id="KW-0862">Zinc</keyword>
<dbReference type="GO" id="GO:0008270">
    <property type="term" value="F:zinc ion binding"/>
    <property type="evidence" value="ECO:0007669"/>
    <property type="project" value="UniProtKB-KW"/>
</dbReference>
<accession>A0A180GLW1</accession>
<keyword evidence="6" id="KW-1185">Reference proteome</keyword>
<sequence>MEYSGFVEEYPCSASDIDRYASISDEDGKFWGSALPEHLRLPMPVIAPGLANPDVPIAPMTSGENDPLHSEVTPPQDDQFLMPNEDNAASSLHASHSLAPTSPAEPMGPMAPQSSSDDEYLAFLETLNSQILPPNHGNDASFLDASYLDSYPSAPAIPTGSIGPISEQPFPLEEYSNFTRTINPPSFTPSLVDESSPSSLQSYASPSTNPAGSNALIQHVALTPDQFEQFQASNAFPTAIPCTTNFSEGCPLSWHQIVSIHMQISLRIPISNAILWKTSPVAWTSTNLAGSAAPVAVRPQRDSSSTSPYASAQYANPSAFSPQAIGTHDQFDARQFTPSVANGGQETTFRSSHGVAPQLPRHVNGIPAAAAGIVAPGPSSLPSQGDCGAAFQTTADVSQSVKTGKANGKRAAEPTEADQSAKPRNKKPRCMLGEDSAVDKHVLEWPHGKLQCLVCLNQGVVKVYERKDLYNLRRHIRGPHKIDPGSSHECTFHPCNRTYKHLSDLVKHQAKCKHRP</sequence>
<dbReference type="PROSITE" id="PS50157">
    <property type="entry name" value="ZINC_FINGER_C2H2_2"/>
    <property type="match status" value="1"/>
</dbReference>
<dbReference type="InterPro" id="IPR013087">
    <property type="entry name" value="Znf_C2H2_type"/>
</dbReference>
<feature type="region of interest" description="Disordered" evidence="2">
    <location>
        <begin position="294"/>
        <end position="314"/>
    </location>
</feature>
<proteinExistence type="predicted"/>
<reference evidence="4" key="1">
    <citation type="submission" date="2009-11" db="EMBL/GenBank/DDBJ databases">
        <authorList>
            <consortium name="The Broad Institute Genome Sequencing Platform"/>
            <person name="Ward D."/>
            <person name="Feldgarden M."/>
            <person name="Earl A."/>
            <person name="Young S.K."/>
            <person name="Zeng Q."/>
            <person name="Koehrsen M."/>
            <person name="Alvarado L."/>
            <person name="Berlin A."/>
            <person name="Bochicchio J."/>
            <person name="Borenstein D."/>
            <person name="Chapman S.B."/>
            <person name="Chen Z."/>
            <person name="Engels R."/>
            <person name="Freedman E."/>
            <person name="Gellesch M."/>
            <person name="Goldberg J."/>
            <person name="Griggs A."/>
            <person name="Gujja S."/>
            <person name="Heilman E."/>
            <person name="Heiman D."/>
            <person name="Hepburn T."/>
            <person name="Howarth C."/>
            <person name="Jen D."/>
            <person name="Larson L."/>
            <person name="Lewis B."/>
            <person name="Mehta T."/>
            <person name="Park D."/>
            <person name="Pearson M."/>
            <person name="Roberts A."/>
            <person name="Saif S."/>
            <person name="Shea T."/>
            <person name="Shenoy N."/>
            <person name="Sisk P."/>
            <person name="Stolte C."/>
            <person name="Sykes S."/>
            <person name="Thomson T."/>
            <person name="Walk T."/>
            <person name="White J."/>
            <person name="Yandava C."/>
            <person name="Izard J."/>
            <person name="Baranova O.V."/>
            <person name="Blanton J.M."/>
            <person name="Tanner A.C."/>
            <person name="Dewhirst F.E."/>
            <person name="Haas B."/>
            <person name="Nusbaum C."/>
            <person name="Birren B."/>
        </authorList>
    </citation>
    <scope>NUCLEOTIDE SEQUENCE [LARGE SCALE GENOMIC DNA]</scope>
    <source>
        <strain evidence="4">1-1 BBBD Race 1</strain>
    </source>
</reference>
<reference evidence="4" key="2">
    <citation type="submission" date="2016-05" db="EMBL/GenBank/DDBJ databases">
        <title>Comparative analysis highlights variable genome content of wheat rusts and divergence of the mating loci.</title>
        <authorList>
            <person name="Cuomo C.A."/>
            <person name="Bakkeren G."/>
            <person name="Szabo L."/>
            <person name="Khalil H."/>
            <person name="Joly D."/>
            <person name="Goldberg J."/>
            <person name="Young S."/>
            <person name="Zeng Q."/>
            <person name="Fellers J."/>
        </authorList>
    </citation>
    <scope>NUCLEOTIDE SEQUENCE [LARGE SCALE GENOMIC DNA]</scope>
    <source>
        <strain evidence="4">1-1 BBBD Race 1</strain>
    </source>
</reference>
<evidence type="ECO:0000256" key="2">
    <source>
        <dbReference type="SAM" id="MobiDB-lite"/>
    </source>
</evidence>
<evidence type="ECO:0000256" key="1">
    <source>
        <dbReference type="PROSITE-ProRule" id="PRU00042"/>
    </source>
</evidence>
<feature type="compositionally biased region" description="Low complexity" evidence="2">
    <location>
        <begin position="195"/>
        <end position="207"/>
    </location>
</feature>
<dbReference type="EMBL" id="ADAS02000047">
    <property type="protein sequence ID" value="OAV93756.1"/>
    <property type="molecule type" value="Genomic_DNA"/>
</dbReference>
<reference evidence="5" key="4">
    <citation type="submission" date="2025-05" db="UniProtKB">
        <authorList>
            <consortium name="EnsemblFungi"/>
        </authorList>
    </citation>
    <scope>IDENTIFICATION</scope>
    <source>
        <strain evidence="5">isolate 1-1 / race 1 (BBBD)</strain>
    </source>
</reference>
<evidence type="ECO:0000313" key="4">
    <source>
        <dbReference type="EMBL" id="OAV93756.1"/>
    </source>
</evidence>
<dbReference type="AlphaFoldDB" id="A0A180GLW1"/>